<dbReference type="AlphaFoldDB" id="A0A3G8M984"/>
<dbReference type="CDD" id="cd05008">
    <property type="entry name" value="SIS_GlmS_GlmD_1"/>
    <property type="match status" value="1"/>
</dbReference>
<feature type="domain" description="SIS" evidence="3">
    <location>
        <begin position="197"/>
        <end position="328"/>
    </location>
</feature>
<dbReference type="InterPro" id="IPR046348">
    <property type="entry name" value="SIS_dom_sf"/>
</dbReference>
<feature type="domain" description="SIS" evidence="3">
    <location>
        <begin position="33"/>
        <end position="181"/>
    </location>
</feature>
<sequence>MTVLDAQMTSDMREAPAAVRRQEEGLAEVLPVLADRLRRKPPQVVVTCARGSSAHAATFGKHLIERCLGVVVAPAAPSITTIYHQPLRLADQLFLAISQSGESSDIIEQADAARAYGAVTACITNDPASGLAQACEFVLPMAAGLELSIPATKTFIASVAALARLVAVWSEDKALARALTALPDRLAAAGDLDWSCVLERIAGAESLVTIGRGPTLAIAREAALKLKETSDLHAECFSSAEFLHGPVALVAPDYPVLMFAPTDAAAAGMMQLAADLKAKGAAVFITSSEERTPGRLPALSAEHPETDAICLIQSFYAMVVRLAAMRGKNADQPRHLRKITRTR</sequence>
<reference evidence="4 5" key="1">
    <citation type="submission" date="2018-11" db="EMBL/GenBank/DDBJ databases">
        <title>Genome squencing of methanotrophic bacteria isolated from alkaline groundwater in Korea.</title>
        <authorList>
            <person name="Nguyen L.N."/>
        </authorList>
    </citation>
    <scope>NUCLEOTIDE SEQUENCE [LARGE SCALE GENOMIC DNA]</scope>
    <source>
        <strain evidence="4 5">GW6</strain>
    </source>
</reference>
<dbReference type="InterPro" id="IPR035490">
    <property type="entry name" value="GlmS/FrlB_SIS"/>
</dbReference>
<dbReference type="GO" id="GO:0097367">
    <property type="term" value="F:carbohydrate derivative binding"/>
    <property type="evidence" value="ECO:0007669"/>
    <property type="project" value="InterPro"/>
</dbReference>
<evidence type="ECO:0000313" key="4">
    <source>
        <dbReference type="EMBL" id="AZG78357.1"/>
    </source>
</evidence>
<evidence type="ECO:0000256" key="2">
    <source>
        <dbReference type="ARBA" id="ARBA00022737"/>
    </source>
</evidence>
<keyword evidence="1" id="KW-0032">Aminotransferase</keyword>
<evidence type="ECO:0000256" key="1">
    <source>
        <dbReference type="ARBA" id="ARBA00022576"/>
    </source>
</evidence>
<dbReference type="InterPro" id="IPR001347">
    <property type="entry name" value="SIS_dom"/>
</dbReference>
<dbReference type="InterPro" id="IPR035466">
    <property type="entry name" value="GlmS/AgaS_SIS"/>
</dbReference>
<dbReference type="GO" id="GO:1901135">
    <property type="term" value="P:carbohydrate derivative metabolic process"/>
    <property type="evidence" value="ECO:0007669"/>
    <property type="project" value="InterPro"/>
</dbReference>
<evidence type="ECO:0000259" key="3">
    <source>
        <dbReference type="PROSITE" id="PS51464"/>
    </source>
</evidence>
<dbReference type="CDD" id="cd05009">
    <property type="entry name" value="SIS_GlmS_GlmD_2"/>
    <property type="match status" value="1"/>
</dbReference>
<keyword evidence="2" id="KW-0677">Repeat</keyword>
<gene>
    <name evidence="4" type="ORF">EHO51_17365</name>
</gene>
<dbReference type="EMBL" id="CP034086">
    <property type="protein sequence ID" value="AZG78357.1"/>
    <property type="molecule type" value="Genomic_DNA"/>
</dbReference>
<dbReference type="KEGG" id="mros:EHO51_17365"/>
<keyword evidence="1" id="KW-0808">Transferase</keyword>
<dbReference type="Gene3D" id="3.40.50.10490">
    <property type="entry name" value="Glucose-6-phosphate isomerase like protein, domain 1"/>
    <property type="match status" value="2"/>
</dbReference>
<dbReference type="SUPFAM" id="SSF53697">
    <property type="entry name" value="SIS domain"/>
    <property type="match status" value="1"/>
</dbReference>
<dbReference type="GO" id="GO:0008483">
    <property type="term" value="F:transaminase activity"/>
    <property type="evidence" value="ECO:0007669"/>
    <property type="project" value="UniProtKB-KW"/>
</dbReference>
<organism evidence="4 5">
    <name type="scientific">Methylocystis rosea</name>
    <dbReference type="NCBI Taxonomy" id="173366"/>
    <lineage>
        <taxon>Bacteria</taxon>
        <taxon>Pseudomonadati</taxon>
        <taxon>Pseudomonadota</taxon>
        <taxon>Alphaproteobacteria</taxon>
        <taxon>Hyphomicrobiales</taxon>
        <taxon>Methylocystaceae</taxon>
        <taxon>Methylocystis</taxon>
    </lineage>
</organism>
<dbReference type="Proteomes" id="UP000273982">
    <property type="component" value="Chromosome"/>
</dbReference>
<dbReference type="Pfam" id="PF01380">
    <property type="entry name" value="SIS"/>
    <property type="match status" value="2"/>
</dbReference>
<protein>
    <submittedName>
        <fullName evidence="4">SIS domain-containing protein</fullName>
    </submittedName>
</protein>
<name>A0A3G8M984_9HYPH</name>
<dbReference type="PANTHER" id="PTHR10937">
    <property type="entry name" value="GLUCOSAMINE--FRUCTOSE-6-PHOSPHATE AMINOTRANSFERASE, ISOMERIZING"/>
    <property type="match status" value="1"/>
</dbReference>
<evidence type="ECO:0000313" key="5">
    <source>
        <dbReference type="Proteomes" id="UP000273982"/>
    </source>
</evidence>
<dbReference type="PROSITE" id="PS51464">
    <property type="entry name" value="SIS"/>
    <property type="match status" value="2"/>
</dbReference>
<accession>A0A3G8M984</accession>
<dbReference type="PANTHER" id="PTHR10937:SF8">
    <property type="entry name" value="AMINOTRANSFERASE-RELATED"/>
    <property type="match status" value="1"/>
</dbReference>
<proteinExistence type="predicted"/>
<dbReference type="RefSeq" id="WP_124739903.1">
    <property type="nucleotide sequence ID" value="NZ_CP034086.1"/>
</dbReference>